<keyword evidence="3" id="KW-0378">Hydrolase</keyword>
<evidence type="ECO:0000313" key="8">
    <source>
        <dbReference type="Proteomes" id="UP001138709"/>
    </source>
</evidence>
<dbReference type="GO" id="GO:0005737">
    <property type="term" value="C:cytoplasm"/>
    <property type="evidence" value="ECO:0007669"/>
    <property type="project" value="UniProtKB-ARBA"/>
</dbReference>
<dbReference type="GO" id="GO:0046872">
    <property type="term" value="F:metal ion binding"/>
    <property type="evidence" value="ECO:0007669"/>
    <property type="project" value="UniProtKB-KW"/>
</dbReference>
<name>A0A9X9X8S3_9PROT</name>
<dbReference type="InterPro" id="IPR029149">
    <property type="entry name" value="Creatin/AminoP/Spt16_N"/>
</dbReference>
<feature type="domain" description="Creatinase N-terminal" evidence="5">
    <location>
        <begin position="48"/>
        <end position="156"/>
    </location>
</feature>
<evidence type="ECO:0000256" key="3">
    <source>
        <dbReference type="ARBA" id="ARBA00022801"/>
    </source>
</evidence>
<dbReference type="Pfam" id="PF01321">
    <property type="entry name" value="Creatinase_N"/>
    <property type="match status" value="1"/>
</dbReference>
<protein>
    <submittedName>
        <fullName evidence="7">Aminopeptidase P family protein</fullName>
    </submittedName>
</protein>
<dbReference type="InterPro" id="IPR000994">
    <property type="entry name" value="Pept_M24"/>
</dbReference>
<dbReference type="AlphaFoldDB" id="A0A9X9X8S3"/>
<evidence type="ECO:0000256" key="2">
    <source>
        <dbReference type="ARBA" id="ARBA00022723"/>
    </source>
</evidence>
<reference evidence="7" key="1">
    <citation type="submission" date="2020-01" db="EMBL/GenBank/DDBJ databases">
        <authorList>
            <person name="Rat A."/>
        </authorList>
    </citation>
    <scope>NUCLEOTIDE SEQUENCE</scope>
    <source>
        <strain evidence="7">LMG 31228</strain>
    </source>
</reference>
<keyword evidence="8" id="KW-1185">Reference proteome</keyword>
<dbReference type="InterPro" id="IPR032416">
    <property type="entry name" value="Peptidase_M24_C"/>
</dbReference>
<keyword evidence="7" id="KW-0645">Protease</keyword>
<dbReference type="Proteomes" id="UP001138709">
    <property type="component" value="Unassembled WGS sequence"/>
</dbReference>
<sequence length="630" mass="68199">MSWALCRCVRVTGDARRSRVRYAFLAWFPVDECNFAVTRITALSPSDRLAALRARLAEVGVQGFIVPRSDEHLGEYVPPAGERLAWLTGFTGSAGLAIVLPDRAAVFTDGRYTLQVRQQTDPALWDCRHITEEPPAEWLKAHAQDLAIGYDPWLHAAPAIERLSVPGVHLVPLLANPLDAVWTDRPPAPMAQAVPHPLDVAGRPHADKRAEAAAALREAGEQAVVLADSHSLAWLLNIRGGDLANTPLALGFALLHADARVELFMAPAKVPAGTRAHLGNEVVVRPREELPAALDALRGKRVRIDAEATPAWFTHWLREAGAEISSGEDPCRMPRACKNPVERDGARAAHRRDAAAMARFLAWFAAEAPKGGQTEMSAAARLVEFRRAGDRFRGESFPAISGAGEHGAIVHYRVTPETDRGIAPNEVYLIDSGAQYLDGTTDITRTLWTGPDAAPATLKDRVTRVLKGHIALATARFPAGVAGPHLDALARRALWDVGLDYDHGTGHGVGSFLSVHEGPVAFSRTARIVPLREGMILSDEPGFYATGEYGIRLENLLLVVPAELPQATKPFLAFETLTLAPFDRALIEPGLLTGPERDWLDAYHARVLAEVAPQVDGATADWLRAACAPI</sequence>
<dbReference type="GO" id="GO:0070006">
    <property type="term" value="F:metalloaminopeptidase activity"/>
    <property type="evidence" value="ECO:0007669"/>
    <property type="project" value="InterPro"/>
</dbReference>
<organism evidence="7 8">
    <name type="scientific">Neoroseomonas eburnea</name>
    <dbReference type="NCBI Taxonomy" id="1346889"/>
    <lineage>
        <taxon>Bacteria</taxon>
        <taxon>Pseudomonadati</taxon>
        <taxon>Pseudomonadota</taxon>
        <taxon>Alphaproteobacteria</taxon>
        <taxon>Acetobacterales</taxon>
        <taxon>Acetobacteraceae</taxon>
        <taxon>Neoroseomonas</taxon>
    </lineage>
</organism>
<dbReference type="SUPFAM" id="SSF53092">
    <property type="entry name" value="Creatinase/prolidase N-terminal domain"/>
    <property type="match status" value="1"/>
</dbReference>
<dbReference type="PANTHER" id="PTHR43763">
    <property type="entry name" value="XAA-PRO AMINOPEPTIDASE 1"/>
    <property type="match status" value="1"/>
</dbReference>
<dbReference type="CDD" id="cd01085">
    <property type="entry name" value="APP"/>
    <property type="match status" value="1"/>
</dbReference>
<dbReference type="Gene3D" id="3.90.230.10">
    <property type="entry name" value="Creatinase/methionine aminopeptidase superfamily"/>
    <property type="match status" value="1"/>
</dbReference>
<dbReference type="InterPro" id="IPR036005">
    <property type="entry name" value="Creatinase/aminopeptidase-like"/>
</dbReference>
<dbReference type="Pfam" id="PF16189">
    <property type="entry name" value="Creatinase_N_2"/>
    <property type="match status" value="1"/>
</dbReference>
<dbReference type="SUPFAM" id="SSF55920">
    <property type="entry name" value="Creatinase/aminopeptidase"/>
    <property type="match status" value="1"/>
</dbReference>
<evidence type="ECO:0000259" key="4">
    <source>
        <dbReference type="Pfam" id="PF00557"/>
    </source>
</evidence>
<dbReference type="InterPro" id="IPR033740">
    <property type="entry name" value="Pept_M24B"/>
</dbReference>
<proteinExistence type="inferred from homology"/>
<evidence type="ECO:0000259" key="6">
    <source>
        <dbReference type="Pfam" id="PF16188"/>
    </source>
</evidence>
<dbReference type="FunFam" id="3.90.230.10:FF:000009">
    <property type="entry name" value="xaa-Pro aminopeptidase 2"/>
    <property type="match status" value="1"/>
</dbReference>
<dbReference type="InterPro" id="IPR000587">
    <property type="entry name" value="Creatinase_N"/>
</dbReference>
<dbReference type="PANTHER" id="PTHR43763:SF6">
    <property type="entry name" value="XAA-PRO AMINOPEPTIDASE 1"/>
    <property type="match status" value="1"/>
</dbReference>
<dbReference type="Pfam" id="PF16188">
    <property type="entry name" value="Peptidase_M24_C"/>
    <property type="match status" value="1"/>
</dbReference>
<feature type="domain" description="Peptidase M24" evidence="4">
    <location>
        <begin position="346"/>
        <end position="559"/>
    </location>
</feature>
<evidence type="ECO:0000313" key="7">
    <source>
        <dbReference type="EMBL" id="MBR0680109.1"/>
    </source>
</evidence>
<comment type="similarity">
    <text evidence="1">Belongs to the peptidase M24B family.</text>
</comment>
<dbReference type="Gene3D" id="3.40.350.10">
    <property type="entry name" value="Creatinase/prolidase N-terminal domain"/>
    <property type="match status" value="2"/>
</dbReference>
<feature type="domain" description="Peptidase M24 C-terminal" evidence="6">
    <location>
        <begin position="570"/>
        <end position="630"/>
    </location>
</feature>
<comment type="caution">
    <text evidence="7">The sequence shown here is derived from an EMBL/GenBank/DDBJ whole genome shotgun (WGS) entry which is preliminary data.</text>
</comment>
<reference evidence="7" key="2">
    <citation type="journal article" date="2021" name="Syst. Appl. Microbiol.">
        <title>Roseomonas hellenica sp. nov., isolated from roots of wild-growing Alkanna tinctoria.</title>
        <authorList>
            <person name="Rat A."/>
            <person name="Naranjo H.D."/>
            <person name="Lebbe L."/>
            <person name="Cnockaert M."/>
            <person name="Krigas N."/>
            <person name="Grigoriadou K."/>
            <person name="Maloupa E."/>
            <person name="Willems A."/>
        </authorList>
    </citation>
    <scope>NUCLEOTIDE SEQUENCE</scope>
    <source>
        <strain evidence="7">LMG 31228</strain>
    </source>
</reference>
<gene>
    <name evidence="7" type="ORF">GXW74_06395</name>
</gene>
<dbReference type="Pfam" id="PF00557">
    <property type="entry name" value="Peptidase_M24"/>
    <property type="match status" value="1"/>
</dbReference>
<dbReference type="InterPro" id="IPR050422">
    <property type="entry name" value="X-Pro_aminopeptidase_P"/>
</dbReference>
<accession>A0A9X9X8S3</accession>
<keyword evidence="7" id="KW-0031">Aminopeptidase</keyword>
<keyword evidence="2" id="KW-0479">Metal-binding</keyword>
<evidence type="ECO:0000259" key="5">
    <source>
        <dbReference type="Pfam" id="PF01321"/>
    </source>
</evidence>
<dbReference type="EMBL" id="JAAEDL010000004">
    <property type="protein sequence ID" value="MBR0680109.1"/>
    <property type="molecule type" value="Genomic_DNA"/>
</dbReference>
<evidence type="ECO:0000256" key="1">
    <source>
        <dbReference type="ARBA" id="ARBA00008766"/>
    </source>
</evidence>